<protein>
    <submittedName>
        <fullName evidence="1">Uncharacterized protein</fullName>
    </submittedName>
</protein>
<comment type="caution">
    <text evidence="1">The sequence shown here is derived from an EMBL/GenBank/DDBJ whole genome shotgun (WGS) entry which is preliminary data.</text>
</comment>
<organism evidence="1 2">
    <name type="scientific">Peronosclerospora sorghi</name>
    <dbReference type="NCBI Taxonomy" id="230839"/>
    <lineage>
        <taxon>Eukaryota</taxon>
        <taxon>Sar</taxon>
        <taxon>Stramenopiles</taxon>
        <taxon>Oomycota</taxon>
        <taxon>Peronosporomycetes</taxon>
        <taxon>Peronosporales</taxon>
        <taxon>Peronosporaceae</taxon>
        <taxon>Peronosclerospora</taxon>
    </lineage>
</organism>
<dbReference type="EMBL" id="CM047591">
    <property type="protein sequence ID" value="KAI9918452.1"/>
    <property type="molecule type" value="Genomic_DNA"/>
</dbReference>
<proteinExistence type="predicted"/>
<reference evidence="1 2" key="1">
    <citation type="journal article" date="2022" name="bioRxiv">
        <title>The genome of the oomycete Peronosclerospora sorghi, a cosmopolitan pathogen of maize and sorghum, is inflated with dispersed pseudogenes.</title>
        <authorList>
            <person name="Fletcher K."/>
            <person name="Martin F."/>
            <person name="Isakeit T."/>
            <person name="Cavanaugh K."/>
            <person name="Magill C."/>
            <person name="Michelmore R."/>
        </authorList>
    </citation>
    <scope>NUCLEOTIDE SEQUENCE [LARGE SCALE GENOMIC DNA]</scope>
    <source>
        <strain evidence="1">P6</strain>
    </source>
</reference>
<dbReference type="Proteomes" id="UP001163321">
    <property type="component" value="Chromosome 12"/>
</dbReference>
<keyword evidence="2" id="KW-1185">Reference proteome</keyword>
<gene>
    <name evidence="1" type="ORF">PsorP6_011500</name>
</gene>
<evidence type="ECO:0000313" key="1">
    <source>
        <dbReference type="EMBL" id="KAI9918452.1"/>
    </source>
</evidence>
<accession>A0ACC0WIN9</accession>
<evidence type="ECO:0000313" key="2">
    <source>
        <dbReference type="Proteomes" id="UP001163321"/>
    </source>
</evidence>
<sequence>MATHQLMRVWCAPHQGDIVLRAATNEMDNGAFYKTAHAFSVHLRQLQNLILEMQVQYPPADFFKRILPFVLHATIFKF</sequence>
<name>A0ACC0WIN9_9STRA</name>